<evidence type="ECO:0000259" key="9">
    <source>
        <dbReference type="PROSITE" id="PS51294"/>
    </source>
</evidence>
<feature type="region of interest" description="Disordered" evidence="7">
    <location>
        <begin position="327"/>
        <end position="388"/>
    </location>
</feature>
<feature type="domain" description="Myb-like" evidence="8">
    <location>
        <begin position="133"/>
        <end position="179"/>
    </location>
</feature>
<keyword evidence="3" id="KW-0805">Transcription regulation</keyword>
<gene>
    <name evidence="10" type="ORF">Taro_044650</name>
</gene>
<dbReference type="GO" id="GO:0000981">
    <property type="term" value="F:DNA-binding transcription factor activity, RNA polymerase II-specific"/>
    <property type="evidence" value="ECO:0007669"/>
    <property type="project" value="TreeGrafter"/>
</dbReference>
<dbReference type="GO" id="GO:0005634">
    <property type="term" value="C:nucleus"/>
    <property type="evidence" value="ECO:0007669"/>
    <property type="project" value="UniProtKB-SubCell"/>
</dbReference>
<dbReference type="InterPro" id="IPR009057">
    <property type="entry name" value="Homeodomain-like_sf"/>
</dbReference>
<dbReference type="PANTHER" id="PTHR45614:SF175">
    <property type="entry name" value="TRANSCRIPTION FACTOR MYB105-RELATED"/>
    <property type="match status" value="1"/>
</dbReference>
<evidence type="ECO:0000313" key="11">
    <source>
        <dbReference type="Proteomes" id="UP000652761"/>
    </source>
</evidence>
<dbReference type="Gene3D" id="1.10.10.60">
    <property type="entry name" value="Homeodomain-like"/>
    <property type="match status" value="2"/>
</dbReference>
<dbReference type="Pfam" id="PF13921">
    <property type="entry name" value="Myb_DNA-bind_6"/>
    <property type="match status" value="1"/>
</dbReference>
<name>A0A843X191_COLES</name>
<dbReference type="InterPro" id="IPR001005">
    <property type="entry name" value="SANT/Myb"/>
</dbReference>
<proteinExistence type="predicted"/>
<comment type="subcellular location">
    <subcellularLocation>
        <location evidence="1">Nucleus</location>
    </subcellularLocation>
</comment>
<dbReference type="InterPro" id="IPR050560">
    <property type="entry name" value="MYB_TF"/>
</dbReference>
<dbReference type="EMBL" id="NMUH01005079">
    <property type="protein sequence ID" value="MQM11741.1"/>
    <property type="molecule type" value="Genomic_DNA"/>
</dbReference>
<protein>
    <submittedName>
        <fullName evidence="10">Uncharacterized protein</fullName>
    </submittedName>
</protein>
<evidence type="ECO:0000256" key="1">
    <source>
        <dbReference type="ARBA" id="ARBA00004123"/>
    </source>
</evidence>
<feature type="region of interest" description="Disordered" evidence="7">
    <location>
        <begin position="37"/>
        <end position="124"/>
    </location>
</feature>
<evidence type="ECO:0000256" key="6">
    <source>
        <dbReference type="ARBA" id="ARBA00023242"/>
    </source>
</evidence>
<evidence type="ECO:0000256" key="7">
    <source>
        <dbReference type="SAM" id="MobiDB-lite"/>
    </source>
</evidence>
<keyword evidence="2" id="KW-0677">Repeat</keyword>
<feature type="region of interest" description="Disordered" evidence="7">
    <location>
        <begin position="1"/>
        <end position="22"/>
    </location>
</feature>
<dbReference type="FunFam" id="1.10.10.60:FF:000060">
    <property type="entry name" value="MYB transcription factor"/>
    <property type="match status" value="1"/>
</dbReference>
<evidence type="ECO:0000259" key="8">
    <source>
        <dbReference type="PROSITE" id="PS50090"/>
    </source>
</evidence>
<feature type="domain" description="Myb-like" evidence="8">
    <location>
        <begin position="180"/>
        <end position="230"/>
    </location>
</feature>
<feature type="domain" description="HTH myb-type" evidence="9">
    <location>
        <begin position="133"/>
        <end position="179"/>
    </location>
</feature>
<dbReference type="PROSITE" id="PS51294">
    <property type="entry name" value="HTH_MYB"/>
    <property type="match status" value="2"/>
</dbReference>
<dbReference type="OrthoDB" id="2143914at2759"/>
<keyword evidence="4" id="KW-0238">DNA-binding</keyword>
<keyword evidence="6" id="KW-0539">Nucleus</keyword>
<dbReference type="FunFam" id="1.10.10.60:FF:000356">
    <property type="entry name" value="MYB transcription factor"/>
    <property type="match status" value="1"/>
</dbReference>
<evidence type="ECO:0000256" key="4">
    <source>
        <dbReference type="ARBA" id="ARBA00023125"/>
    </source>
</evidence>
<dbReference type="CDD" id="cd00167">
    <property type="entry name" value="SANT"/>
    <property type="match status" value="2"/>
</dbReference>
<dbReference type="SMART" id="SM00717">
    <property type="entry name" value="SANT"/>
    <property type="match status" value="2"/>
</dbReference>
<dbReference type="InterPro" id="IPR017930">
    <property type="entry name" value="Myb_dom"/>
</dbReference>
<feature type="domain" description="HTH myb-type" evidence="9">
    <location>
        <begin position="180"/>
        <end position="234"/>
    </location>
</feature>
<dbReference type="Proteomes" id="UP000652761">
    <property type="component" value="Unassembled WGS sequence"/>
</dbReference>
<accession>A0A843X191</accession>
<dbReference type="PROSITE" id="PS50090">
    <property type="entry name" value="MYB_LIKE"/>
    <property type="match status" value="2"/>
</dbReference>
<dbReference type="PANTHER" id="PTHR45614">
    <property type="entry name" value="MYB PROTEIN-RELATED"/>
    <property type="match status" value="1"/>
</dbReference>
<evidence type="ECO:0000256" key="3">
    <source>
        <dbReference type="ARBA" id="ARBA00023015"/>
    </source>
</evidence>
<sequence length="400" mass="43362">MYAARDPQPTTRRCPTAPSSSLQGAVFTKMLSLSIDPSAYSDYGRSPGEDGGTNGDTERNSFWEFPYNHRRYSPDHQHGSERGDEELGPDIINPDVYGRSNNISSRASGEDPSEGSLSAKEAGECSQSKLCGRGHWRPAEDAKLRELVALYGPQNWNLIAEKLEGRSGKSCRLRWFNQLDPRINKRAFTEEEEERLMAAHRAYGNKWAMIARLFPGRTDNAVKNHWHVTMARKYREQSNASRKRKLISHTVRGKLAAAAATRTDCGFPPPAFPFASAVDGSTSSYQIGDHGGGRGGDGSGSSTIYTGQCLAEKVILDFLAAGVKTDHERAGSHGNSRSSDETSPLMASMQQPNYPPYFSDSPASAEPQVSGATGSSSANEGLQSTCSPPFIDFLGVGAAT</sequence>
<comment type="caution">
    <text evidence="10">The sequence shown here is derived from an EMBL/GenBank/DDBJ whole genome shotgun (WGS) entry which is preliminary data.</text>
</comment>
<keyword evidence="5" id="KW-0804">Transcription</keyword>
<dbReference type="AlphaFoldDB" id="A0A843X191"/>
<keyword evidence="11" id="KW-1185">Reference proteome</keyword>
<feature type="compositionally biased region" description="Polar residues" evidence="7">
    <location>
        <begin position="370"/>
        <end position="387"/>
    </location>
</feature>
<evidence type="ECO:0000313" key="10">
    <source>
        <dbReference type="EMBL" id="MQM11741.1"/>
    </source>
</evidence>
<feature type="compositionally biased region" description="Polar residues" evidence="7">
    <location>
        <begin position="8"/>
        <end position="22"/>
    </location>
</feature>
<feature type="compositionally biased region" description="Basic and acidic residues" evidence="7">
    <location>
        <begin position="72"/>
        <end position="82"/>
    </location>
</feature>
<dbReference type="SUPFAM" id="SSF46689">
    <property type="entry name" value="Homeodomain-like"/>
    <property type="match status" value="1"/>
</dbReference>
<evidence type="ECO:0000256" key="2">
    <source>
        <dbReference type="ARBA" id="ARBA00022737"/>
    </source>
</evidence>
<evidence type="ECO:0000256" key="5">
    <source>
        <dbReference type="ARBA" id="ARBA00023163"/>
    </source>
</evidence>
<reference evidence="10" key="1">
    <citation type="submission" date="2017-07" db="EMBL/GenBank/DDBJ databases">
        <title>Taro Niue Genome Assembly and Annotation.</title>
        <authorList>
            <person name="Atibalentja N."/>
            <person name="Keating K."/>
            <person name="Fields C.J."/>
        </authorList>
    </citation>
    <scope>NUCLEOTIDE SEQUENCE</scope>
    <source>
        <strain evidence="10">Niue_2</strain>
        <tissue evidence="10">Leaf</tissue>
    </source>
</reference>
<organism evidence="10 11">
    <name type="scientific">Colocasia esculenta</name>
    <name type="common">Wild taro</name>
    <name type="synonym">Arum esculentum</name>
    <dbReference type="NCBI Taxonomy" id="4460"/>
    <lineage>
        <taxon>Eukaryota</taxon>
        <taxon>Viridiplantae</taxon>
        <taxon>Streptophyta</taxon>
        <taxon>Embryophyta</taxon>
        <taxon>Tracheophyta</taxon>
        <taxon>Spermatophyta</taxon>
        <taxon>Magnoliopsida</taxon>
        <taxon>Liliopsida</taxon>
        <taxon>Araceae</taxon>
        <taxon>Aroideae</taxon>
        <taxon>Colocasieae</taxon>
        <taxon>Colocasia</taxon>
    </lineage>
</organism>
<dbReference type="GO" id="GO:0000978">
    <property type="term" value="F:RNA polymerase II cis-regulatory region sequence-specific DNA binding"/>
    <property type="evidence" value="ECO:0007669"/>
    <property type="project" value="TreeGrafter"/>
</dbReference>